<dbReference type="Proteomes" id="UP001356427">
    <property type="component" value="Unassembled WGS sequence"/>
</dbReference>
<dbReference type="GO" id="GO:0036126">
    <property type="term" value="C:sperm flagellum"/>
    <property type="evidence" value="ECO:0007669"/>
    <property type="project" value="TreeGrafter"/>
</dbReference>
<sequence length="229" mass="25586">MSEARERLKAIEHMHKLFKQQQFIFIAALERSREHAHDRTEPVASVMQVQGYMEHHCSNATDRRIFTLFLKIVGELRDFLRLLEGANQSPGGGILDTYRLLLSYNCNISKLQAHYPHDEVNRLSCDEARNYYSGVVSLIPLALELLQRMASSYTYCSQDNPSAGNPNVDVLESSAQRGGTAGVGDMSFSLTGHAAGGHNTRQTQAKRAGAWHASKPAWRPPGLTARIRH</sequence>
<dbReference type="GO" id="GO:0097546">
    <property type="term" value="C:ciliary base"/>
    <property type="evidence" value="ECO:0007669"/>
    <property type="project" value="TreeGrafter"/>
</dbReference>
<evidence type="ECO:0000313" key="2">
    <source>
        <dbReference type="EMBL" id="KAK6313580.1"/>
    </source>
</evidence>
<dbReference type="Pfam" id="PF15120">
    <property type="entry name" value="SPACA9"/>
    <property type="match status" value="1"/>
</dbReference>
<keyword evidence="3" id="KW-1185">Reference proteome</keyword>
<name>A0AAN8QRN3_9TELE</name>
<protein>
    <submittedName>
        <fullName evidence="2">Uncharacterized protein</fullName>
    </submittedName>
</protein>
<accession>A0AAN8QRN3</accession>
<evidence type="ECO:0000313" key="3">
    <source>
        <dbReference type="Proteomes" id="UP001356427"/>
    </source>
</evidence>
<proteinExistence type="predicted"/>
<feature type="region of interest" description="Disordered" evidence="1">
    <location>
        <begin position="208"/>
        <end position="229"/>
    </location>
</feature>
<reference evidence="2 3" key="1">
    <citation type="submission" date="2021-04" db="EMBL/GenBank/DDBJ databases">
        <authorList>
            <person name="De Guttry C."/>
            <person name="Zahm M."/>
            <person name="Klopp C."/>
            <person name="Cabau C."/>
            <person name="Louis A."/>
            <person name="Berthelot C."/>
            <person name="Parey E."/>
            <person name="Roest Crollius H."/>
            <person name="Montfort J."/>
            <person name="Robinson-Rechavi M."/>
            <person name="Bucao C."/>
            <person name="Bouchez O."/>
            <person name="Gislard M."/>
            <person name="Lluch J."/>
            <person name="Milhes M."/>
            <person name="Lampietro C."/>
            <person name="Lopez Roques C."/>
            <person name="Donnadieu C."/>
            <person name="Braasch I."/>
            <person name="Desvignes T."/>
            <person name="Postlethwait J."/>
            <person name="Bobe J."/>
            <person name="Wedekind C."/>
            <person name="Guiguen Y."/>
        </authorList>
    </citation>
    <scope>NUCLEOTIDE SEQUENCE [LARGE SCALE GENOMIC DNA]</scope>
    <source>
        <strain evidence="2">Cs_M1</strain>
        <tissue evidence="2">Blood</tissue>
    </source>
</reference>
<dbReference type="InterPro" id="IPR027818">
    <property type="entry name" value="SPACA9"/>
</dbReference>
<evidence type="ECO:0000256" key="1">
    <source>
        <dbReference type="SAM" id="MobiDB-lite"/>
    </source>
</evidence>
<organism evidence="2 3">
    <name type="scientific">Coregonus suidteri</name>
    <dbReference type="NCBI Taxonomy" id="861788"/>
    <lineage>
        <taxon>Eukaryota</taxon>
        <taxon>Metazoa</taxon>
        <taxon>Chordata</taxon>
        <taxon>Craniata</taxon>
        <taxon>Vertebrata</taxon>
        <taxon>Euteleostomi</taxon>
        <taxon>Actinopterygii</taxon>
        <taxon>Neopterygii</taxon>
        <taxon>Teleostei</taxon>
        <taxon>Protacanthopterygii</taxon>
        <taxon>Salmoniformes</taxon>
        <taxon>Salmonidae</taxon>
        <taxon>Coregoninae</taxon>
        <taxon>Coregonus</taxon>
    </lineage>
</organism>
<dbReference type="AlphaFoldDB" id="A0AAN8QRN3"/>
<dbReference type="EMBL" id="JAGTTL010000014">
    <property type="protein sequence ID" value="KAK6313580.1"/>
    <property type="molecule type" value="Genomic_DNA"/>
</dbReference>
<dbReference type="PANTHER" id="PTHR32455">
    <property type="entry name" value="SPERM ACROSOME-ASSOCIATED PROTEIN 9"/>
    <property type="match status" value="1"/>
</dbReference>
<dbReference type="PANTHER" id="PTHR32455:SF1">
    <property type="entry name" value="SPERM ACROSOME-ASSOCIATED PROTEIN 9"/>
    <property type="match status" value="1"/>
</dbReference>
<comment type="caution">
    <text evidence="2">The sequence shown here is derived from an EMBL/GenBank/DDBJ whole genome shotgun (WGS) entry which is preliminary data.</text>
</comment>
<dbReference type="GO" id="GO:0001669">
    <property type="term" value="C:acrosomal vesicle"/>
    <property type="evidence" value="ECO:0007669"/>
    <property type="project" value="TreeGrafter"/>
</dbReference>
<gene>
    <name evidence="2" type="ORF">J4Q44_G00169270</name>
</gene>